<dbReference type="STRING" id="1122240.GCA_000620105_00832"/>
<evidence type="ECO:0000313" key="12">
    <source>
        <dbReference type="EMBL" id="AVY92662.1"/>
    </source>
</evidence>
<evidence type="ECO:0000256" key="10">
    <source>
        <dbReference type="ARBA" id="ARBA00048975"/>
    </source>
</evidence>
<dbReference type="HAMAP" id="MF_00392">
    <property type="entry name" value="LpxB"/>
    <property type="match status" value="1"/>
</dbReference>
<evidence type="ECO:0000256" key="3">
    <source>
        <dbReference type="ARBA" id="ARBA00012687"/>
    </source>
</evidence>
<dbReference type="EMBL" id="CP028519">
    <property type="protein sequence ID" value="AVY92662.1"/>
    <property type="molecule type" value="Genomic_DNA"/>
</dbReference>
<dbReference type="NCBIfam" id="TIGR00215">
    <property type="entry name" value="lpxB"/>
    <property type="match status" value="1"/>
</dbReference>
<dbReference type="GO" id="GO:0005543">
    <property type="term" value="F:phospholipid binding"/>
    <property type="evidence" value="ECO:0007669"/>
    <property type="project" value="TreeGrafter"/>
</dbReference>
<proteinExistence type="inferred from homology"/>
<evidence type="ECO:0000256" key="5">
    <source>
        <dbReference type="ARBA" id="ARBA00022516"/>
    </source>
</evidence>
<dbReference type="Pfam" id="PF02684">
    <property type="entry name" value="LpxB"/>
    <property type="match status" value="1"/>
</dbReference>
<dbReference type="SUPFAM" id="SSF53756">
    <property type="entry name" value="UDP-Glycosyltransferase/glycogen phosphorylase"/>
    <property type="match status" value="1"/>
</dbReference>
<sequence>MTLFHRTTSFRVAMVAGEASGDGLGAALMAALKVLHRDIEFVGIGGPRMQGEGLNSLYPQEALAVRGYAEVIRSLPRLLRIRRGLKRALLDERPHVFIGIDAPDFNLGLETALKRGGVRTVHYVSPSIWAWRGERIHKIKRAVDHVLALFPMEAPLYKAAGVPVTYVGHPYADNFDLEPDREAARKVLRVAQDVPVFAVLPGSRVSEVDYMAPLFIATMRRLLASRPDAQFVVPIATRPTMERFRHHLYAEKAEDLPIRVLFGHAREAMVASDLVLAASGTATLEVALAKRPMVISYRVSNSTYRLVKKKLRLPYVGLPNILSGRFVVPELLQDDATADNIAQAALNALDDPRYREWLSKRFASLHRELQRDGASLAARIVLQIAGVGSR</sequence>
<comment type="pathway">
    <text evidence="11">Bacterial outer membrane biogenesis; LPS lipid A biosynthesis.</text>
</comment>
<accession>A0A2U3TGZ0</accession>
<dbReference type="UniPathway" id="UPA00973"/>
<evidence type="ECO:0000256" key="8">
    <source>
        <dbReference type="ARBA" id="ARBA00022679"/>
    </source>
</evidence>
<dbReference type="EC" id="2.4.1.182" evidence="3 11"/>
<evidence type="ECO:0000256" key="7">
    <source>
        <dbReference type="ARBA" id="ARBA00022676"/>
    </source>
</evidence>
<reference evidence="12 13" key="1">
    <citation type="submission" date="2018-04" db="EMBL/GenBank/DDBJ databases">
        <title>Denitrifier Microvirgula.</title>
        <authorList>
            <person name="Anderson E."/>
            <person name="Jang J."/>
            <person name="Ishii S."/>
        </authorList>
    </citation>
    <scope>NUCLEOTIDE SEQUENCE [LARGE SCALE GENOMIC DNA]</scope>
    <source>
        <strain evidence="12 13">BE2.4</strain>
    </source>
</reference>
<dbReference type="KEGG" id="maer:DAI18_00335"/>
<gene>
    <name evidence="11" type="primary">lpxB</name>
    <name evidence="12" type="ORF">DAI18_00335</name>
</gene>
<dbReference type="AlphaFoldDB" id="A0A2U3TGZ0"/>
<dbReference type="Proteomes" id="UP000244173">
    <property type="component" value="Chromosome"/>
</dbReference>
<organism evidence="12 13">
    <name type="scientific">Microvirgula aerodenitrificans</name>
    <dbReference type="NCBI Taxonomy" id="57480"/>
    <lineage>
        <taxon>Bacteria</taxon>
        <taxon>Pseudomonadati</taxon>
        <taxon>Pseudomonadota</taxon>
        <taxon>Betaproteobacteria</taxon>
        <taxon>Neisseriales</taxon>
        <taxon>Aquaspirillaceae</taxon>
        <taxon>Microvirgula</taxon>
    </lineage>
</organism>
<comment type="function">
    <text evidence="1 11">Condensation of UDP-2,3-diacylglucosamine and 2,3-diacylglucosamine-1-phosphate to form lipid A disaccharide, a precursor of lipid A, a phosphorylated glycolipid that anchors the lipopolysaccharide to the outer membrane of the cell.</text>
</comment>
<keyword evidence="5 11" id="KW-0444">Lipid biosynthesis</keyword>
<keyword evidence="6 11" id="KW-0441">Lipid A biosynthesis</keyword>
<dbReference type="GO" id="GO:0009245">
    <property type="term" value="P:lipid A biosynthetic process"/>
    <property type="evidence" value="ECO:0007669"/>
    <property type="project" value="UniProtKB-UniRule"/>
</dbReference>
<dbReference type="PANTHER" id="PTHR30372">
    <property type="entry name" value="LIPID-A-DISACCHARIDE SYNTHASE"/>
    <property type="match status" value="1"/>
</dbReference>
<evidence type="ECO:0000256" key="4">
    <source>
        <dbReference type="ARBA" id="ARBA00020902"/>
    </source>
</evidence>
<name>A0A2U3TGZ0_9NEIS</name>
<keyword evidence="8 11" id="KW-0808">Transferase</keyword>
<keyword evidence="7 11" id="KW-0328">Glycosyltransferase</keyword>
<protein>
    <recommendedName>
        <fullName evidence="4 11">Lipid-A-disaccharide synthase</fullName>
        <ecNumber evidence="3 11">2.4.1.182</ecNumber>
    </recommendedName>
</protein>
<keyword evidence="9 11" id="KW-0443">Lipid metabolism</keyword>
<dbReference type="OrthoDB" id="9801642at2"/>
<dbReference type="GO" id="GO:0008915">
    <property type="term" value="F:lipid-A-disaccharide synthase activity"/>
    <property type="evidence" value="ECO:0007669"/>
    <property type="project" value="UniProtKB-UniRule"/>
</dbReference>
<keyword evidence="13" id="KW-1185">Reference proteome</keyword>
<dbReference type="RefSeq" id="WP_107888510.1">
    <property type="nucleotide sequence ID" value="NZ_CP028519.1"/>
</dbReference>
<evidence type="ECO:0000256" key="2">
    <source>
        <dbReference type="ARBA" id="ARBA00007868"/>
    </source>
</evidence>
<evidence type="ECO:0000256" key="6">
    <source>
        <dbReference type="ARBA" id="ARBA00022556"/>
    </source>
</evidence>
<evidence type="ECO:0000256" key="11">
    <source>
        <dbReference type="HAMAP-Rule" id="MF_00392"/>
    </source>
</evidence>
<comment type="catalytic activity">
    <reaction evidence="10 11">
        <text>a lipid X + a UDP-2-N,3-O-bis[(3R)-3-hydroxyacyl]-alpha-D-glucosamine = a lipid A disaccharide + UDP + H(+)</text>
        <dbReference type="Rhea" id="RHEA:67828"/>
        <dbReference type="ChEBI" id="CHEBI:15378"/>
        <dbReference type="ChEBI" id="CHEBI:58223"/>
        <dbReference type="ChEBI" id="CHEBI:137748"/>
        <dbReference type="ChEBI" id="CHEBI:176338"/>
        <dbReference type="ChEBI" id="CHEBI:176343"/>
        <dbReference type="EC" id="2.4.1.182"/>
    </reaction>
</comment>
<comment type="similarity">
    <text evidence="2 11">Belongs to the LpxB family.</text>
</comment>
<dbReference type="GO" id="GO:0016020">
    <property type="term" value="C:membrane"/>
    <property type="evidence" value="ECO:0007669"/>
    <property type="project" value="GOC"/>
</dbReference>
<dbReference type="InterPro" id="IPR003835">
    <property type="entry name" value="Glyco_trans_19"/>
</dbReference>
<evidence type="ECO:0000256" key="1">
    <source>
        <dbReference type="ARBA" id="ARBA00002056"/>
    </source>
</evidence>
<evidence type="ECO:0000256" key="9">
    <source>
        <dbReference type="ARBA" id="ARBA00023098"/>
    </source>
</evidence>
<evidence type="ECO:0000313" key="13">
    <source>
        <dbReference type="Proteomes" id="UP000244173"/>
    </source>
</evidence>
<dbReference type="PANTHER" id="PTHR30372:SF4">
    <property type="entry name" value="LIPID-A-DISACCHARIDE SYNTHASE, MITOCHONDRIAL-RELATED"/>
    <property type="match status" value="1"/>
</dbReference>